<reference evidence="4 5" key="1">
    <citation type="submission" date="2015-09" db="EMBL/GenBank/DDBJ databases">
        <title>Genome Sequences of Mycobacterium immunogenum Isolates, Recuperated from a Chloraminated Drinking Water Distribution System Simulator Subjected to Episodes of Nitrification.</title>
        <authorList>
            <person name="Gomez-Alvarez V."/>
            <person name="Revetta R.P."/>
        </authorList>
    </citation>
    <scope>NUCLEOTIDE SEQUENCE [LARGE SCALE GENOMIC DNA]</scope>
    <source>
        <strain evidence="2 4">H008</strain>
        <strain evidence="3 5">H076</strain>
    </source>
</reference>
<feature type="region of interest" description="Disordered" evidence="1">
    <location>
        <begin position="325"/>
        <end position="407"/>
    </location>
</feature>
<dbReference type="EMBL" id="LJFO01000016">
    <property type="protein sequence ID" value="KPG04904.1"/>
    <property type="molecule type" value="Genomic_DNA"/>
</dbReference>
<feature type="compositionally biased region" description="Low complexity" evidence="1">
    <location>
        <begin position="32"/>
        <end position="54"/>
    </location>
</feature>
<dbReference type="Proteomes" id="UP000037843">
    <property type="component" value="Unassembled WGS sequence"/>
</dbReference>
<feature type="compositionally biased region" description="Low complexity" evidence="1">
    <location>
        <begin position="70"/>
        <end position="85"/>
    </location>
</feature>
<accession>A0A7V8LL11</accession>
<comment type="caution">
    <text evidence="2">The sequence shown here is derived from an EMBL/GenBank/DDBJ whole genome shotgun (WGS) entry which is preliminary data.</text>
</comment>
<feature type="region of interest" description="Disordered" evidence="1">
    <location>
        <begin position="161"/>
        <end position="307"/>
    </location>
</feature>
<dbReference type="Proteomes" id="UP000037962">
    <property type="component" value="Unassembled WGS sequence"/>
</dbReference>
<dbReference type="OrthoDB" id="4767574at2"/>
<keyword evidence="5" id="KW-1185">Reference proteome</keyword>
<proteinExistence type="predicted"/>
<feature type="compositionally biased region" description="Polar residues" evidence="1">
    <location>
        <begin position="218"/>
        <end position="249"/>
    </location>
</feature>
<dbReference type="GeneID" id="45764202"/>
<dbReference type="EMBL" id="LJFS01000029">
    <property type="protein sequence ID" value="KPG29722.1"/>
    <property type="molecule type" value="Genomic_DNA"/>
</dbReference>
<evidence type="ECO:0000313" key="3">
    <source>
        <dbReference type="EMBL" id="KPG29722.1"/>
    </source>
</evidence>
<name>A0A7V8LL11_9MYCO</name>
<evidence type="ECO:0000256" key="1">
    <source>
        <dbReference type="SAM" id="MobiDB-lite"/>
    </source>
</evidence>
<feature type="compositionally biased region" description="Polar residues" evidence="1">
    <location>
        <begin position="171"/>
        <end position="185"/>
    </location>
</feature>
<organism evidence="2 4">
    <name type="scientific">Mycobacteroides immunogenum</name>
    <dbReference type="NCBI Taxonomy" id="83262"/>
    <lineage>
        <taxon>Bacteria</taxon>
        <taxon>Bacillati</taxon>
        <taxon>Actinomycetota</taxon>
        <taxon>Actinomycetes</taxon>
        <taxon>Mycobacteriales</taxon>
        <taxon>Mycobacteriaceae</taxon>
        <taxon>Mycobacteroides</taxon>
    </lineage>
</organism>
<dbReference type="AlphaFoldDB" id="A0A7V8LL11"/>
<evidence type="ECO:0000313" key="5">
    <source>
        <dbReference type="Proteomes" id="UP000037962"/>
    </source>
</evidence>
<feature type="region of interest" description="Disordered" evidence="1">
    <location>
        <begin position="1"/>
        <end position="85"/>
    </location>
</feature>
<dbReference type="KEGG" id="miz:BAB75_09865"/>
<dbReference type="RefSeq" id="WP_043079595.1">
    <property type="nucleotide sequence ID" value="NZ_CP011530.1"/>
</dbReference>
<feature type="compositionally biased region" description="Low complexity" evidence="1">
    <location>
        <begin position="383"/>
        <end position="401"/>
    </location>
</feature>
<gene>
    <name evidence="2" type="ORF">AN908_23270</name>
    <name evidence="3" type="ORF">AN912_20240</name>
</gene>
<feature type="compositionally biased region" description="Low complexity" evidence="1">
    <location>
        <begin position="250"/>
        <end position="283"/>
    </location>
</feature>
<evidence type="ECO:0000313" key="2">
    <source>
        <dbReference type="EMBL" id="KPG04904.1"/>
    </source>
</evidence>
<feature type="compositionally biased region" description="Low complexity" evidence="1">
    <location>
        <begin position="328"/>
        <end position="366"/>
    </location>
</feature>
<sequence>MAPQSDLQKPTPDPYFLVEDSWPQESESSYHAAEAVADDAATTAATQAQSATDAGSKMNDEKGETADSVSGGYSSAASQLSSQGQHFTAISGWMSDAAGKVDAAKRHIRQLVRSGTSEIRTAFDSEIQGTPTSPSSVELTDRYRSGIAQVATTLSHDLDSIGHSLAGTPGASRTPSYTSIPTNPTAEHPSPTAQVAAYNHGDQPQVTPQQLPDMPRATSPSTTESASRESTPSTLATPRSVNPTLSNLVSGSGSPSASSPGGTASPRTPSQSSPSAQSPQAHQPAEHHHQPKSTGLPRIPSIPLPDLSNIPLDTITTAVSSATAHQLPTAAPTPSATITPTVPASTGTTPGVAGTPPVTPVTPGGLSPIGGGGLSTPPPVTQPAPQATPAAPPAASQQTSTRSPAADVGWIQKTYGLAPGIETQKPETLAPPALFIADLPESEAHLHRVLATLRQAFEQAGWGQPLAVALIRKGFESRCVYVTADALSIHPQGVLLPHGVLPLDEIPSVPDRSEMAGSIMVTDKLAALLPRGWDVEGLLSTLPADEHHQSPEQYQSLVEAGELLECKVSRGRAGVTADEAMSVFARAAIGSAGCGELDSESSRLRGARWIGTQPAGYGEVLSRYHLVDAAECMGLGNWAEAVYASEKYLSITDAKSQAA</sequence>
<protein>
    <submittedName>
        <fullName evidence="2">Uncharacterized protein</fullName>
    </submittedName>
</protein>
<evidence type="ECO:0000313" key="4">
    <source>
        <dbReference type="Proteomes" id="UP000037843"/>
    </source>
</evidence>